<name>A0ABW4SB05_9BACL</name>
<protein>
    <recommendedName>
        <fullName evidence="3">Transposase</fullName>
    </recommendedName>
</protein>
<evidence type="ECO:0000313" key="2">
    <source>
        <dbReference type="Proteomes" id="UP001597218"/>
    </source>
</evidence>
<evidence type="ECO:0000313" key="1">
    <source>
        <dbReference type="EMBL" id="MFD1926508.1"/>
    </source>
</evidence>
<gene>
    <name evidence="1" type="ORF">ACFSFY_00275</name>
</gene>
<keyword evidence="2" id="KW-1185">Reference proteome</keyword>
<proteinExistence type="predicted"/>
<sequence>MNKYSDEFKVEIALEYLGGRTGYRMLAEKYNVKTETQIKNWVSA</sequence>
<reference evidence="2" key="1">
    <citation type="journal article" date="2019" name="Int. J. Syst. Evol. Microbiol.">
        <title>The Global Catalogue of Microorganisms (GCM) 10K type strain sequencing project: providing services to taxonomists for standard genome sequencing and annotation.</title>
        <authorList>
            <consortium name="The Broad Institute Genomics Platform"/>
            <consortium name="The Broad Institute Genome Sequencing Center for Infectious Disease"/>
            <person name="Wu L."/>
            <person name="Ma J."/>
        </authorList>
    </citation>
    <scope>NUCLEOTIDE SEQUENCE [LARGE SCALE GENOMIC DNA]</scope>
    <source>
        <strain evidence="2">CGMCC 4.7177</strain>
    </source>
</reference>
<dbReference type="EMBL" id="JBHUGI010000002">
    <property type="protein sequence ID" value="MFD1926508.1"/>
    <property type="molecule type" value="Genomic_DNA"/>
</dbReference>
<organism evidence="1 2">
    <name type="scientific">Sporosarcina siberiensis</name>
    <dbReference type="NCBI Taxonomy" id="1365606"/>
    <lineage>
        <taxon>Bacteria</taxon>
        <taxon>Bacillati</taxon>
        <taxon>Bacillota</taxon>
        <taxon>Bacilli</taxon>
        <taxon>Bacillales</taxon>
        <taxon>Caryophanaceae</taxon>
        <taxon>Sporosarcina</taxon>
    </lineage>
</organism>
<dbReference type="InterPro" id="IPR010921">
    <property type="entry name" value="Trp_repressor/repl_initiator"/>
</dbReference>
<comment type="caution">
    <text evidence="1">The sequence shown here is derived from an EMBL/GenBank/DDBJ whole genome shotgun (WGS) entry which is preliminary data.</text>
</comment>
<accession>A0ABW4SB05</accession>
<dbReference type="Proteomes" id="UP001597218">
    <property type="component" value="Unassembled WGS sequence"/>
</dbReference>
<dbReference type="SUPFAM" id="SSF48295">
    <property type="entry name" value="TrpR-like"/>
    <property type="match status" value="1"/>
</dbReference>
<evidence type="ECO:0008006" key="3">
    <source>
        <dbReference type="Google" id="ProtNLM"/>
    </source>
</evidence>
<dbReference type="RefSeq" id="WP_381535167.1">
    <property type="nucleotide sequence ID" value="NZ_JBHUGI010000002.1"/>
</dbReference>